<dbReference type="Proteomes" id="UP000308133">
    <property type="component" value="Unassembled WGS sequence"/>
</dbReference>
<accession>A0A4U7B3G9</accession>
<protein>
    <submittedName>
        <fullName evidence="1">Uncharacterized protein</fullName>
    </submittedName>
</protein>
<dbReference type="EMBL" id="PTQR01000064">
    <property type="protein sequence ID" value="TKX22644.1"/>
    <property type="molecule type" value="Genomic_DNA"/>
</dbReference>
<proteinExistence type="predicted"/>
<comment type="caution">
    <text evidence="1">The sequence shown here is derived from an EMBL/GenBank/DDBJ whole genome shotgun (WGS) entry which is preliminary data.</text>
</comment>
<evidence type="ECO:0000313" key="1">
    <source>
        <dbReference type="EMBL" id="TKX22644.1"/>
    </source>
</evidence>
<dbReference type="AlphaFoldDB" id="A0A4U7B3G9"/>
<organism evidence="1 2">
    <name type="scientific">Elsinoe australis</name>
    <dbReference type="NCBI Taxonomy" id="40998"/>
    <lineage>
        <taxon>Eukaryota</taxon>
        <taxon>Fungi</taxon>
        <taxon>Dikarya</taxon>
        <taxon>Ascomycota</taxon>
        <taxon>Pezizomycotina</taxon>
        <taxon>Dothideomycetes</taxon>
        <taxon>Dothideomycetidae</taxon>
        <taxon>Myriangiales</taxon>
        <taxon>Elsinoaceae</taxon>
        <taxon>Elsinoe</taxon>
    </lineage>
</organism>
<reference evidence="1 2" key="1">
    <citation type="submission" date="2018-02" db="EMBL/GenBank/DDBJ databases">
        <title>Draft genome sequences of Elsinoe sp., causing black scab on jojoba.</title>
        <authorList>
            <person name="Stodart B."/>
            <person name="Jeffress S."/>
            <person name="Ash G."/>
            <person name="Arun Chinnappa K."/>
        </authorList>
    </citation>
    <scope>NUCLEOTIDE SEQUENCE [LARGE SCALE GENOMIC DNA]</scope>
    <source>
        <strain evidence="1 2">Hillstone_2</strain>
    </source>
</reference>
<evidence type="ECO:0000313" key="2">
    <source>
        <dbReference type="Proteomes" id="UP000308133"/>
    </source>
</evidence>
<gene>
    <name evidence="1" type="ORF">C1H76_5098</name>
</gene>
<sequence>MPVIFDYPRDAVSTYGNSGLHLRATREPVYPFINPPVYSDHWRFLFFEAEPLIEDDPLQEEERWGEPAVERRTRRSVRCIRNILNDHLKD</sequence>
<name>A0A4U7B3G9_9PEZI</name>